<organism evidence="1 2">
    <name type="scientific">Hymenolepis diminuta</name>
    <name type="common">Rat tapeworm</name>
    <dbReference type="NCBI Taxonomy" id="6216"/>
    <lineage>
        <taxon>Eukaryota</taxon>
        <taxon>Metazoa</taxon>
        <taxon>Spiralia</taxon>
        <taxon>Lophotrochozoa</taxon>
        <taxon>Platyhelminthes</taxon>
        <taxon>Cestoda</taxon>
        <taxon>Eucestoda</taxon>
        <taxon>Cyclophyllidea</taxon>
        <taxon>Hymenolepididae</taxon>
        <taxon>Hymenolepis</taxon>
    </lineage>
</organism>
<protein>
    <submittedName>
        <fullName evidence="1">Uncharacterized protein</fullName>
    </submittedName>
</protein>
<name>A0A564YDX7_HYMDI</name>
<dbReference type="Proteomes" id="UP000321570">
    <property type="component" value="Unassembled WGS sequence"/>
</dbReference>
<proteinExistence type="predicted"/>
<feature type="non-terminal residue" evidence="1">
    <location>
        <position position="1"/>
    </location>
</feature>
<accession>A0A564YDX7</accession>
<evidence type="ECO:0000313" key="1">
    <source>
        <dbReference type="EMBL" id="VUZ44793.1"/>
    </source>
</evidence>
<dbReference type="AlphaFoldDB" id="A0A564YDX7"/>
<reference evidence="1 2" key="1">
    <citation type="submission" date="2019-07" db="EMBL/GenBank/DDBJ databases">
        <authorList>
            <person name="Jastrzebski P J."/>
            <person name="Paukszto L."/>
            <person name="Jastrzebski P J."/>
        </authorList>
    </citation>
    <scope>NUCLEOTIDE SEQUENCE [LARGE SCALE GENOMIC DNA]</scope>
    <source>
        <strain evidence="1 2">WMS-il1</strain>
    </source>
</reference>
<sequence length="73" mass="8122">FQDDVKFIGVNQPQSVLEAFRVVLKFVFNVNSNTVNWVFSSLPPLRCIDTQPIMDKLVLIEILAQSSIGNGNG</sequence>
<evidence type="ECO:0000313" key="2">
    <source>
        <dbReference type="Proteomes" id="UP000321570"/>
    </source>
</evidence>
<dbReference type="EMBL" id="CABIJS010000144">
    <property type="protein sequence ID" value="VUZ44793.1"/>
    <property type="molecule type" value="Genomic_DNA"/>
</dbReference>
<gene>
    <name evidence="1" type="ORF">WMSIL1_LOCUS4856</name>
</gene>
<keyword evidence="2" id="KW-1185">Reference proteome</keyword>